<proteinExistence type="predicted"/>
<protein>
    <submittedName>
        <fullName evidence="1">DUF4292 domain-containing protein</fullName>
    </submittedName>
</protein>
<name>A0ABV2SS61_9FLAO</name>
<sequence length="259" mass="29714">MSFLKIPKLMVYSLFALLVFSCKSNKVLTDGTLDANLSAKTIIKNHYNNQINFRTLSGKMKIDYSDGESSQGVSVSLRMEKDKAIWISAPLGVVKAYITPERVSFYNKLDNEYFDGDFLYLSNLLGVELNFEKVQNMLLGEALFDLKDGKYDTSISQNNYQLKPKKSLDLLKTLFEIEPKNFKMATQQIAQPLKKRILQIQYRNYQSVDKKVLPNEIGILAIDGDKSNTISIEYRNIEFNRSVNFPYKIPNGFKEIVLK</sequence>
<dbReference type="InterPro" id="IPR025634">
    <property type="entry name" value="DUF4292"/>
</dbReference>
<dbReference type="PROSITE" id="PS51257">
    <property type="entry name" value="PROKAR_LIPOPROTEIN"/>
    <property type="match status" value="1"/>
</dbReference>
<dbReference type="Proteomes" id="UP001549799">
    <property type="component" value="Unassembled WGS sequence"/>
</dbReference>
<evidence type="ECO:0000313" key="2">
    <source>
        <dbReference type="Proteomes" id="UP001549799"/>
    </source>
</evidence>
<organism evidence="1 2">
    <name type="scientific">Sediminicola arcticus</name>
    <dbReference type="NCBI Taxonomy" id="1574308"/>
    <lineage>
        <taxon>Bacteria</taxon>
        <taxon>Pseudomonadati</taxon>
        <taxon>Bacteroidota</taxon>
        <taxon>Flavobacteriia</taxon>
        <taxon>Flavobacteriales</taxon>
        <taxon>Flavobacteriaceae</taxon>
        <taxon>Sediminicola</taxon>
    </lineage>
</organism>
<reference evidence="1 2" key="1">
    <citation type="submission" date="2024-07" db="EMBL/GenBank/DDBJ databases">
        <title>The genome sequence of type strain Sediminicola arcticus GDMCC 1.2805.</title>
        <authorList>
            <person name="Liu Y."/>
        </authorList>
    </citation>
    <scope>NUCLEOTIDE SEQUENCE [LARGE SCALE GENOMIC DNA]</scope>
    <source>
        <strain evidence="1 2">GDMCC 1.2805</strain>
    </source>
</reference>
<dbReference type="RefSeq" id="WP_354613957.1">
    <property type="nucleotide sequence ID" value="NZ_JBEXAE010000001.1"/>
</dbReference>
<dbReference type="EMBL" id="JBEXAE010000001">
    <property type="protein sequence ID" value="MET6989585.1"/>
    <property type="molecule type" value="Genomic_DNA"/>
</dbReference>
<evidence type="ECO:0000313" key="1">
    <source>
        <dbReference type="EMBL" id="MET6989585.1"/>
    </source>
</evidence>
<comment type="caution">
    <text evidence="1">The sequence shown here is derived from an EMBL/GenBank/DDBJ whole genome shotgun (WGS) entry which is preliminary data.</text>
</comment>
<dbReference type="Gene3D" id="2.50.20.10">
    <property type="entry name" value="Lipoprotein localisation LolA/LolB/LppX"/>
    <property type="match status" value="1"/>
</dbReference>
<gene>
    <name evidence="1" type="ORF">ABXZ36_02870</name>
</gene>
<dbReference type="Pfam" id="PF14125">
    <property type="entry name" value="DUF4292"/>
    <property type="match status" value="1"/>
</dbReference>
<accession>A0ABV2SS61</accession>
<keyword evidence="2" id="KW-1185">Reference proteome</keyword>